<evidence type="ECO:0000313" key="4">
    <source>
        <dbReference type="Proteomes" id="UP001209570"/>
    </source>
</evidence>
<dbReference type="Pfam" id="PF19259">
    <property type="entry name" value="Ty3_capsid"/>
    <property type="match status" value="1"/>
</dbReference>
<evidence type="ECO:0000256" key="1">
    <source>
        <dbReference type="SAM" id="MobiDB-lite"/>
    </source>
</evidence>
<dbReference type="Proteomes" id="UP001209570">
    <property type="component" value="Unassembled WGS sequence"/>
</dbReference>
<proteinExistence type="predicted"/>
<comment type="caution">
    <text evidence="3">The sequence shown here is derived from an EMBL/GenBank/DDBJ whole genome shotgun (WGS) entry which is preliminary data.</text>
</comment>
<sequence length="253" mass="27977">MNTSTGDERATEQLAEVQVSTPRVASAGRDPDETESELTLSVSFSFRAPNAVPPAGHRPPSGADIAMNAPPATPRSLGFSIKNLVLKEYDPEKDGLCETWIRSVRRVIRADEVMMGARWPDEPLYLLVSSKLMGSASTWAESYEKATPAVDRTLENFFKALREHYGTKFDEVEAVERLATRPKRVGETYTEYATALRSHVEGVDIPEFNFVSAFLKGLSSTTGPLIRAQTPANLNAAVYAAYIEYETRRDQRG</sequence>
<reference evidence="3" key="1">
    <citation type="submission" date="2021-12" db="EMBL/GenBank/DDBJ databases">
        <title>Prjna785345.</title>
        <authorList>
            <person name="Rujirawat T."/>
            <person name="Krajaejun T."/>
        </authorList>
    </citation>
    <scope>NUCLEOTIDE SEQUENCE</scope>
    <source>
        <strain evidence="3">Pi057C3</strain>
    </source>
</reference>
<name>A0AAD5QE76_PYTIN</name>
<evidence type="ECO:0000313" key="3">
    <source>
        <dbReference type="EMBL" id="KAJ0407871.1"/>
    </source>
</evidence>
<gene>
    <name evidence="3" type="ORF">P43SY_009158</name>
</gene>
<evidence type="ECO:0000259" key="2">
    <source>
        <dbReference type="Pfam" id="PF19259"/>
    </source>
</evidence>
<keyword evidence="4" id="KW-1185">Reference proteome</keyword>
<organism evidence="3 4">
    <name type="scientific">Pythium insidiosum</name>
    <name type="common">Pythiosis disease agent</name>
    <dbReference type="NCBI Taxonomy" id="114742"/>
    <lineage>
        <taxon>Eukaryota</taxon>
        <taxon>Sar</taxon>
        <taxon>Stramenopiles</taxon>
        <taxon>Oomycota</taxon>
        <taxon>Peronosporomycetes</taxon>
        <taxon>Pythiales</taxon>
        <taxon>Pythiaceae</taxon>
        <taxon>Pythium</taxon>
    </lineage>
</organism>
<accession>A0AAD5QE76</accession>
<feature type="compositionally biased region" description="Basic and acidic residues" evidence="1">
    <location>
        <begin position="1"/>
        <end position="11"/>
    </location>
</feature>
<dbReference type="AlphaFoldDB" id="A0AAD5QE76"/>
<feature type="region of interest" description="Disordered" evidence="1">
    <location>
        <begin position="50"/>
        <end position="69"/>
    </location>
</feature>
<feature type="domain" description="Ty3 transposon capsid-like protein" evidence="2">
    <location>
        <begin position="119"/>
        <end position="246"/>
    </location>
</feature>
<protein>
    <recommendedName>
        <fullName evidence="2">Ty3 transposon capsid-like protein domain-containing protein</fullName>
    </recommendedName>
</protein>
<feature type="region of interest" description="Disordered" evidence="1">
    <location>
        <begin position="1"/>
        <end position="37"/>
    </location>
</feature>
<dbReference type="EMBL" id="JAKCXM010000016">
    <property type="protein sequence ID" value="KAJ0407871.1"/>
    <property type="molecule type" value="Genomic_DNA"/>
</dbReference>
<dbReference type="InterPro" id="IPR045358">
    <property type="entry name" value="Ty3_capsid"/>
</dbReference>